<evidence type="ECO:0000256" key="1">
    <source>
        <dbReference type="SAM" id="MobiDB-lite"/>
    </source>
</evidence>
<proteinExistence type="predicted"/>
<comment type="caution">
    <text evidence="2">The sequence shown here is derived from an EMBL/GenBank/DDBJ whole genome shotgun (WGS) entry which is preliminary data.</text>
</comment>
<evidence type="ECO:0000313" key="3">
    <source>
        <dbReference type="Proteomes" id="UP001458880"/>
    </source>
</evidence>
<protein>
    <submittedName>
        <fullName evidence="2">Uncharacterized protein</fullName>
    </submittedName>
</protein>
<feature type="region of interest" description="Disordered" evidence="1">
    <location>
        <begin position="1"/>
        <end position="33"/>
    </location>
</feature>
<feature type="compositionally biased region" description="Polar residues" evidence="1">
    <location>
        <begin position="1"/>
        <end position="11"/>
    </location>
</feature>
<gene>
    <name evidence="2" type="ORF">QE152_g26640</name>
</gene>
<name>A0AAW1JYT1_POPJA</name>
<dbReference type="Proteomes" id="UP001458880">
    <property type="component" value="Unassembled WGS sequence"/>
</dbReference>
<reference evidence="2 3" key="1">
    <citation type="journal article" date="2024" name="BMC Genomics">
        <title>De novo assembly and annotation of Popillia japonica's genome with initial clues to its potential as an invasive pest.</title>
        <authorList>
            <person name="Cucini C."/>
            <person name="Boschi S."/>
            <person name="Funari R."/>
            <person name="Cardaioli E."/>
            <person name="Iannotti N."/>
            <person name="Marturano G."/>
            <person name="Paoli F."/>
            <person name="Bruttini M."/>
            <person name="Carapelli A."/>
            <person name="Frati F."/>
            <person name="Nardi F."/>
        </authorList>
    </citation>
    <scope>NUCLEOTIDE SEQUENCE [LARGE SCALE GENOMIC DNA]</scope>
    <source>
        <strain evidence="2">DMR45628</strain>
    </source>
</reference>
<dbReference type="EMBL" id="JASPKY010000310">
    <property type="protein sequence ID" value="KAK9709390.1"/>
    <property type="molecule type" value="Genomic_DNA"/>
</dbReference>
<keyword evidence="3" id="KW-1185">Reference proteome</keyword>
<sequence length="131" mass="14737">MDMKQKSVSQKSAEKKNNIVKPTEDIELDEKKKDTIDSNDTYAGKARGTRVMKKVPITSDNNKVNITAQNENEKTNSVNKYKKNETTIKGTNIEAANNFAAADKRAWLYVGNARNETKVMKESSCCGFLKR</sequence>
<dbReference type="AlphaFoldDB" id="A0AAW1JYT1"/>
<evidence type="ECO:0000313" key="2">
    <source>
        <dbReference type="EMBL" id="KAK9709390.1"/>
    </source>
</evidence>
<accession>A0AAW1JYT1</accession>
<organism evidence="2 3">
    <name type="scientific">Popillia japonica</name>
    <name type="common">Japanese beetle</name>
    <dbReference type="NCBI Taxonomy" id="7064"/>
    <lineage>
        <taxon>Eukaryota</taxon>
        <taxon>Metazoa</taxon>
        <taxon>Ecdysozoa</taxon>
        <taxon>Arthropoda</taxon>
        <taxon>Hexapoda</taxon>
        <taxon>Insecta</taxon>
        <taxon>Pterygota</taxon>
        <taxon>Neoptera</taxon>
        <taxon>Endopterygota</taxon>
        <taxon>Coleoptera</taxon>
        <taxon>Polyphaga</taxon>
        <taxon>Scarabaeiformia</taxon>
        <taxon>Scarabaeidae</taxon>
        <taxon>Rutelinae</taxon>
        <taxon>Popillia</taxon>
    </lineage>
</organism>